<reference evidence="13" key="2">
    <citation type="submission" date="2018-04" db="EMBL/GenBank/DDBJ databases">
        <title>OnivRS2 (Oryza nivara Reference Sequence Version 2).</title>
        <authorList>
            <person name="Zhang J."/>
            <person name="Kudrna D."/>
            <person name="Lee S."/>
            <person name="Talag J."/>
            <person name="Rajasekar S."/>
            <person name="Welchert J."/>
            <person name="Hsing Y.-I."/>
            <person name="Wing R.A."/>
        </authorList>
    </citation>
    <scope>NUCLEOTIDE SEQUENCE [LARGE SCALE GENOMIC DNA]</scope>
</reference>
<dbReference type="Pfam" id="PF01357">
    <property type="entry name" value="Expansin_C"/>
    <property type="match status" value="1"/>
</dbReference>
<dbReference type="Gramene" id="ONIVA10G20700.5">
    <property type="protein sequence ID" value="ONIVA10G20700.5"/>
    <property type="gene ID" value="ONIVA10G20700"/>
</dbReference>
<dbReference type="SUPFAM" id="SSF50685">
    <property type="entry name" value="Barwin-like endoglucanases"/>
    <property type="match status" value="1"/>
</dbReference>
<accession>A0A0E0IWC5</accession>
<evidence type="ECO:0008006" key="15">
    <source>
        <dbReference type="Google" id="ProtNLM"/>
    </source>
</evidence>
<protein>
    <recommendedName>
        <fullName evidence="15">Expansin-like CBD domain-containing protein</fullName>
    </recommendedName>
</protein>
<evidence type="ECO:0000256" key="2">
    <source>
        <dbReference type="ARBA" id="ARBA00004191"/>
    </source>
</evidence>
<keyword evidence="14" id="KW-1185">Reference proteome</keyword>
<dbReference type="InterPro" id="IPR007117">
    <property type="entry name" value="Expansin_CBD"/>
</dbReference>
<proteinExistence type="inferred from homology"/>
<dbReference type="GO" id="GO:0016020">
    <property type="term" value="C:membrane"/>
    <property type="evidence" value="ECO:0007669"/>
    <property type="project" value="UniProtKB-SubCell"/>
</dbReference>
<dbReference type="InterPro" id="IPR005795">
    <property type="entry name" value="LolPI"/>
</dbReference>
<comment type="similarity">
    <text evidence="3">Belongs to the expansin family. Expansin B subfamily.</text>
</comment>
<dbReference type="InterPro" id="IPR007118">
    <property type="entry name" value="Expan_Lol_pI"/>
</dbReference>
<dbReference type="Gene3D" id="2.60.40.760">
    <property type="entry name" value="Expansin, cellulose-binding-like domain"/>
    <property type="match status" value="1"/>
</dbReference>
<reference evidence="13" key="1">
    <citation type="submission" date="2015-04" db="UniProtKB">
        <authorList>
            <consortium name="EnsemblPlants"/>
        </authorList>
    </citation>
    <scope>IDENTIFICATION</scope>
    <source>
        <strain evidence="13">SL10</strain>
    </source>
</reference>
<evidence type="ECO:0000256" key="5">
    <source>
        <dbReference type="ARBA" id="ARBA00022525"/>
    </source>
</evidence>
<dbReference type="SUPFAM" id="SSF49590">
    <property type="entry name" value="PHL pollen allergen"/>
    <property type="match status" value="1"/>
</dbReference>
<dbReference type="InterPro" id="IPR007112">
    <property type="entry name" value="Expansin/allergen_DPBB_dom"/>
</dbReference>
<dbReference type="Pfam" id="PF03330">
    <property type="entry name" value="DPBB_1"/>
    <property type="match status" value="1"/>
</dbReference>
<comment type="function">
    <text evidence="10">May cause loosening and extension of plant cell walls by disrupting non-covalent bonding between cellulose microfibrils and matrix glucans. No enzymatic activity has been found. May be required for rapid internodal elongation in deepwater rice during submergence.</text>
</comment>
<name>A0A0E0IWC5_ORYNI</name>
<dbReference type="GO" id="GO:0071555">
    <property type="term" value="P:cell wall organization"/>
    <property type="evidence" value="ECO:0007669"/>
    <property type="project" value="UniProtKB-KW"/>
</dbReference>
<evidence type="ECO:0000256" key="7">
    <source>
        <dbReference type="ARBA" id="ARBA00023136"/>
    </source>
</evidence>
<evidence type="ECO:0000256" key="9">
    <source>
        <dbReference type="ARBA" id="ARBA00023316"/>
    </source>
</evidence>
<keyword evidence="4" id="KW-0134">Cell wall</keyword>
<dbReference type="InterPro" id="IPR036749">
    <property type="entry name" value="Expansin_CBD_sf"/>
</dbReference>
<evidence type="ECO:0000313" key="13">
    <source>
        <dbReference type="EnsemblPlants" id="ONIVA10G20700.5"/>
    </source>
</evidence>
<dbReference type="GO" id="GO:0005576">
    <property type="term" value="C:extracellular region"/>
    <property type="evidence" value="ECO:0007669"/>
    <property type="project" value="InterPro"/>
</dbReference>
<keyword evidence="6" id="KW-0732">Signal</keyword>
<organism evidence="13">
    <name type="scientific">Oryza nivara</name>
    <name type="common">Indian wild rice</name>
    <name type="synonym">Oryza sativa f. spontanea</name>
    <dbReference type="NCBI Taxonomy" id="4536"/>
    <lineage>
        <taxon>Eukaryota</taxon>
        <taxon>Viridiplantae</taxon>
        <taxon>Streptophyta</taxon>
        <taxon>Embryophyta</taxon>
        <taxon>Tracheophyta</taxon>
        <taxon>Spermatophyta</taxon>
        <taxon>Magnoliopsida</taxon>
        <taxon>Liliopsida</taxon>
        <taxon>Poales</taxon>
        <taxon>Poaceae</taxon>
        <taxon>BOP clade</taxon>
        <taxon>Oryzoideae</taxon>
        <taxon>Oryzeae</taxon>
        <taxon>Oryzinae</taxon>
        <taxon>Oryza</taxon>
    </lineage>
</organism>
<dbReference type="HOGENOM" id="CLU_027462_1_2_1"/>
<evidence type="ECO:0000259" key="11">
    <source>
        <dbReference type="PROSITE" id="PS50842"/>
    </source>
</evidence>
<evidence type="ECO:0000256" key="8">
    <source>
        <dbReference type="ARBA" id="ARBA00023157"/>
    </source>
</evidence>
<dbReference type="PRINTS" id="PR00829">
    <property type="entry name" value="LOLP1ALLERGN"/>
</dbReference>
<dbReference type="PROSITE" id="PS50843">
    <property type="entry name" value="EXPANSIN_CBD"/>
    <property type="match status" value="1"/>
</dbReference>
<dbReference type="EnsemblPlants" id="ONIVA10G20700.5">
    <property type="protein sequence ID" value="ONIVA10G20700.5"/>
    <property type="gene ID" value="ONIVA10G20700"/>
</dbReference>
<evidence type="ECO:0000313" key="14">
    <source>
        <dbReference type="Proteomes" id="UP000006591"/>
    </source>
</evidence>
<keyword evidence="7" id="KW-0472">Membrane</keyword>
<evidence type="ECO:0000256" key="3">
    <source>
        <dbReference type="ARBA" id="ARBA00005650"/>
    </source>
</evidence>
<evidence type="ECO:0000256" key="10">
    <source>
        <dbReference type="ARBA" id="ARBA00025488"/>
    </source>
</evidence>
<dbReference type="PANTHER" id="PTHR31692">
    <property type="entry name" value="EXPANSIN-B3"/>
    <property type="match status" value="1"/>
</dbReference>
<comment type="subcellular location">
    <subcellularLocation>
        <location evidence="1">Membrane</location>
        <topology evidence="1">Peripheral membrane protein</topology>
    </subcellularLocation>
    <subcellularLocation>
        <location evidence="2">Secreted</location>
        <location evidence="2">Cell wall</location>
    </subcellularLocation>
</comment>
<dbReference type="Gene3D" id="2.40.40.10">
    <property type="entry name" value="RlpA-like domain"/>
    <property type="match status" value="1"/>
</dbReference>
<evidence type="ECO:0000256" key="4">
    <source>
        <dbReference type="ARBA" id="ARBA00022512"/>
    </source>
</evidence>
<feature type="domain" description="Expansin-like CBD" evidence="12">
    <location>
        <begin position="97"/>
        <end position="184"/>
    </location>
</feature>
<dbReference type="PANTHER" id="PTHR31692:SF12">
    <property type="entry name" value="EXPANSIN-B6"/>
    <property type="match status" value="1"/>
</dbReference>
<evidence type="ECO:0000256" key="6">
    <source>
        <dbReference type="ARBA" id="ARBA00022729"/>
    </source>
</evidence>
<dbReference type="InterPro" id="IPR009009">
    <property type="entry name" value="RlpA-like_DPBB"/>
</dbReference>
<dbReference type="AlphaFoldDB" id="A0A0E0IWC5"/>
<dbReference type="Proteomes" id="UP000006591">
    <property type="component" value="Chromosome 10"/>
</dbReference>
<evidence type="ECO:0000259" key="12">
    <source>
        <dbReference type="PROSITE" id="PS50843"/>
    </source>
</evidence>
<keyword evidence="5" id="KW-0964">Secreted</keyword>
<feature type="domain" description="Expansin-like EG45" evidence="11">
    <location>
        <begin position="13"/>
        <end position="84"/>
    </location>
</feature>
<keyword evidence="8" id="KW-1015">Disulfide bond</keyword>
<dbReference type="InterPro" id="IPR036908">
    <property type="entry name" value="RlpA-like_sf"/>
</dbReference>
<dbReference type="PRINTS" id="PR01225">
    <property type="entry name" value="EXPANSNFAMLY"/>
</dbReference>
<sequence length="189" mass="21263">MCGKWNRGRARSIHIRCNKDPSCSGNIETVIITDMNYYPVARYHFDLSGTAFGAMAKPGLNDKLRHSGIIDIQFRRVPCNYPGLKINFHVEEGSNPVYFAVLVEYEDLDGDVVQVDLMESKSAYGGATGVWTAMRESWGSIWRLDSNHRLQAPFSLRIRSDSGKTLVANNVIPANWSPNSNYRSIVQFS</sequence>
<dbReference type="PROSITE" id="PS50842">
    <property type="entry name" value="EXPANSIN_EG45"/>
    <property type="match status" value="1"/>
</dbReference>
<evidence type="ECO:0000256" key="1">
    <source>
        <dbReference type="ARBA" id="ARBA00004170"/>
    </source>
</evidence>
<keyword evidence="9" id="KW-0961">Cell wall biogenesis/degradation</keyword>